<evidence type="ECO:0000313" key="3">
    <source>
        <dbReference type="Proteomes" id="UP000243515"/>
    </source>
</evidence>
<organism evidence="2 3">
    <name type="scientific">Elaphomyces granulatus</name>
    <dbReference type="NCBI Taxonomy" id="519963"/>
    <lineage>
        <taxon>Eukaryota</taxon>
        <taxon>Fungi</taxon>
        <taxon>Dikarya</taxon>
        <taxon>Ascomycota</taxon>
        <taxon>Pezizomycotina</taxon>
        <taxon>Eurotiomycetes</taxon>
        <taxon>Eurotiomycetidae</taxon>
        <taxon>Eurotiales</taxon>
        <taxon>Elaphomycetaceae</taxon>
        <taxon>Elaphomyces</taxon>
    </lineage>
</organism>
<dbReference type="OrthoDB" id="3544487at2759"/>
<evidence type="ECO:0000313" key="2">
    <source>
        <dbReference type="EMBL" id="OXV11419.1"/>
    </source>
</evidence>
<protein>
    <submittedName>
        <fullName evidence="2">Uncharacterized protein</fullName>
    </submittedName>
</protein>
<accession>A0A232M4W6</accession>
<dbReference type="Proteomes" id="UP000243515">
    <property type="component" value="Unassembled WGS sequence"/>
</dbReference>
<reference evidence="2 3" key="1">
    <citation type="journal article" date="2015" name="Environ. Microbiol.">
        <title>Metagenome sequence of Elaphomyces granulatus from sporocarp tissue reveals Ascomycota ectomycorrhizal fingerprints of genome expansion and a Proteobacteria-rich microbiome.</title>
        <authorList>
            <person name="Quandt C.A."/>
            <person name="Kohler A."/>
            <person name="Hesse C.N."/>
            <person name="Sharpton T.J."/>
            <person name="Martin F."/>
            <person name="Spatafora J.W."/>
        </authorList>
    </citation>
    <scope>NUCLEOTIDE SEQUENCE [LARGE SCALE GENOMIC DNA]</scope>
    <source>
        <strain evidence="2 3">OSC145934</strain>
    </source>
</reference>
<comment type="caution">
    <text evidence="2">The sequence shown here is derived from an EMBL/GenBank/DDBJ whole genome shotgun (WGS) entry which is preliminary data.</text>
</comment>
<feature type="compositionally biased region" description="Polar residues" evidence="1">
    <location>
        <begin position="1"/>
        <end position="11"/>
    </location>
</feature>
<dbReference type="Pfam" id="PF11917">
    <property type="entry name" value="DUF3435"/>
    <property type="match status" value="1"/>
</dbReference>
<feature type="non-terminal residue" evidence="2">
    <location>
        <position position="70"/>
    </location>
</feature>
<proteinExistence type="predicted"/>
<dbReference type="EMBL" id="NPHW01002468">
    <property type="protein sequence ID" value="OXV11419.1"/>
    <property type="molecule type" value="Genomic_DNA"/>
</dbReference>
<name>A0A232M4W6_9EURO</name>
<gene>
    <name evidence="2" type="ORF">Egran_00820</name>
</gene>
<dbReference type="InterPro" id="IPR021842">
    <property type="entry name" value="DUF3435"/>
</dbReference>
<keyword evidence="3" id="KW-1185">Reference proteome</keyword>
<sequence length="70" mass="7643">MTKPSVNYATRSSDSGTGGSGGIWSEQPVIDLELRLAGKLVDTKVMEALEYKGFMPPEHRMVIDAMLTMP</sequence>
<evidence type="ECO:0000256" key="1">
    <source>
        <dbReference type="SAM" id="MobiDB-lite"/>
    </source>
</evidence>
<feature type="region of interest" description="Disordered" evidence="1">
    <location>
        <begin position="1"/>
        <end position="24"/>
    </location>
</feature>
<dbReference type="AlphaFoldDB" id="A0A232M4W6"/>